<dbReference type="STRING" id="1802128.A3H64_03605"/>
<dbReference type="Pfam" id="PF18929">
    <property type="entry name" value="DUF5678"/>
    <property type="match status" value="1"/>
</dbReference>
<dbReference type="AlphaFoldDB" id="A0A1G2GXY2"/>
<dbReference type="EMBL" id="MHNY01000033">
    <property type="protein sequence ID" value="OGZ55042.1"/>
    <property type="molecule type" value="Genomic_DNA"/>
</dbReference>
<reference evidence="2 3" key="1">
    <citation type="journal article" date="2016" name="Nat. Commun.">
        <title>Thousands of microbial genomes shed light on interconnected biogeochemical processes in an aquifer system.</title>
        <authorList>
            <person name="Anantharaman K."/>
            <person name="Brown C.T."/>
            <person name="Hug L.A."/>
            <person name="Sharon I."/>
            <person name="Castelle C.J."/>
            <person name="Probst A.J."/>
            <person name="Thomas B.C."/>
            <person name="Singh A."/>
            <person name="Wilkins M.J."/>
            <person name="Karaoz U."/>
            <person name="Brodie E.L."/>
            <person name="Williams K.H."/>
            <person name="Hubbard S.S."/>
            <person name="Banfield J.F."/>
        </authorList>
    </citation>
    <scope>NUCLEOTIDE SEQUENCE [LARGE SCALE GENOMIC DNA]</scope>
</reference>
<name>A0A1G2GXY2_9BACT</name>
<feature type="domain" description="DUF5678" evidence="1">
    <location>
        <begin position="30"/>
        <end position="68"/>
    </location>
</feature>
<dbReference type="InterPro" id="IPR043734">
    <property type="entry name" value="DUF5678"/>
</dbReference>
<protein>
    <recommendedName>
        <fullName evidence="1">DUF5678 domain-containing protein</fullName>
    </recommendedName>
</protein>
<evidence type="ECO:0000313" key="2">
    <source>
        <dbReference type="EMBL" id="OGZ55042.1"/>
    </source>
</evidence>
<comment type="caution">
    <text evidence="2">The sequence shown here is derived from an EMBL/GenBank/DDBJ whole genome shotgun (WGS) entry which is preliminary data.</text>
</comment>
<gene>
    <name evidence="2" type="ORF">A3H64_03605</name>
</gene>
<sequence>MKRVIEKTKRLSGQRDIRRQKHVKVPVIDVKKYGGLQVAIVNGKIIAEGHTWEEVLQNAQEKFPKTPLSEIRVFSVPKSLHVIYYYGLRNAPFLSCRT</sequence>
<proteinExistence type="predicted"/>
<dbReference type="Proteomes" id="UP000178186">
    <property type="component" value="Unassembled WGS sequence"/>
</dbReference>
<organism evidence="2 3">
    <name type="scientific">Candidatus Ryanbacteria bacterium RIFCSPLOWO2_02_FULL_45_11c</name>
    <dbReference type="NCBI Taxonomy" id="1802128"/>
    <lineage>
        <taxon>Bacteria</taxon>
        <taxon>Candidatus Ryaniibacteriota</taxon>
    </lineage>
</organism>
<evidence type="ECO:0000313" key="3">
    <source>
        <dbReference type="Proteomes" id="UP000178186"/>
    </source>
</evidence>
<accession>A0A1G2GXY2</accession>
<evidence type="ECO:0000259" key="1">
    <source>
        <dbReference type="Pfam" id="PF18929"/>
    </source>
</evidence>